<organism evidence="3 4">
    <name type="scientific">Tianweitania populi</name>
    <dbReference type="NCBI Taxonomy" id="1607949"/>
    <lineage>
        <taxon>Bacteria</taxon>
        <taxon>Pseudomonadati</taxon>
        <taxon>Pseudomonadota</taxon>
        <taxon>Alphaproteobacteria</taxon>
        <taxon>Hyphomicrobiales</taxon>
        <taxon>Phyllobacteriaceae</taxon>
        <taxon>Tianweitania</taxon>
    </lineage>
</organism>
<name>A0A8J3GJ99_9HYPH</name>
<dbReference type="GO" id="GO:0016787">
    <property type="term" value="F:hydrolase activity"/>
    <property type="evidence" value="ECO:0007669"/>
    <property type="project" value="UniProtKB-KW"/>
</dbReference>
<dbReference type="AlphaFoldDB" id="A0A8J3GJ99"/>
<reference evidence="3" key="2">
    <citation type="submission" date="2020-09" db="EMBL/GenBank/DDBJ databases">
        <authorList>
            <person name="Sun Q."/>
            <person name="Kim S."/>
        </authorList>
    </citation>
    <scope>NUCLEOTIDE SEQUENCE</scope>
    <source>
        <strain evidence="3">KCTC 42249</strain>
    </source>
</reference>
<dbReference type="Gene3D" id="3.40.50.850">
    <property type="entry name" value="Isochorismatase-like"/>
    <property type="match status" value="1"/>
</dbReference>
<feature type="domain" description="Isochorismatase-like" evidence="2">
    <location>
        <begin position="22"/>
        <end position="193"/>
    </location>
</feature>
<evidence type="ECO:0000313" key="4">
    <source>
        <dbReference type="Proteomes" id="UP000630142"/>
    </source>
</evidence>
<evidence type="ECO:0000259" key="2">
    <source>
        <dbReference type="Pfam" id="PF00857"/>
    </source>
</evidence>
<keyword evidence="1" id="KW-0378">Hydrolase</keyword>
<accession>A0A8J3GJ99</accession>
<gene>
    <name evidence="3" type="ORF">GCM10016234_02370</name>
</gene>
<dbReference type="PANTHER" id="PTHR43540:SF15">
    <property type="entry name" value="BLR5631 PROTEIN"/>
    <property type="match status" value="1"/>
</dbReference>
<sequence length="197" mass="20218">MAKTLLQMAGADLTPPNLSDAVLIVIDAQREYVDGALALPNVQPALANIAELLKAARAANAPVIHVQHKGKAGGAFDPGGNGFAIADQAAPVDGETIVEKGLPNAFAGTNLKDALDRLGRKKLVLAGFMTHMCVSSTARAALDLGFGTTVVSDASATRDLPRPDGTGVVAAADLHEAELAALSDRFSIICKTDALVK</sequence>
<evidence type="ECO:0000256" key="1">
    <source>
        <dbReference type="ARBA" id="ARBA00022801"/>
    </source>
</evidence>
<dbReference type="CDD" id="cd01014">
    <property type="entry name" value="nicotinamidase_related"/>
    <property type="match status" value="1"/>
</dbReference>
<proteinExistence type="predicted"/>
<dbReference type="InterPro" id="IPR036380">
    <property type="entry name" value="Isochorismatase-like_sf"/>
</dbReference>
<protein>
    <submittedName>
        <fullName evidence="3">Isochorismatase</fullName>
    </submittedName>
</protein>
<dbReference type="Proteomes" id="UP000630142">
    <property type="component" value="Unassembled WGS sequence"/>
</dbReference>
<dbReference type="EMBL" id="BMZQ01000001">
    <property type="protein sequence ID" value="GHD05806.1"/>
    <property type="molecule type" value="Genomic_DNA"/>
</dbReference>
<comment type="caution">
    <text evidence="3">The sequence shown here is derived from an EMBL/GenBank/DDBJ whole genome shotgun (WGS) entry which is preliminary data.</text>
</comment>
<evidence type="ECO:0000313" key="3">
    <source>
        <dbReference type="EMBL" id="GHD05806.1"/>
    </source>
</evidence>
<dbReference type="InterPro" id="IPR000868">
    <property type="entry name" value="Isochorismatase-like_dom"/>
</dbReference>
<dbReference type="InterPro" id="IPR050272">
    <property type="entry name" value="Isochorismatase-like_hydrls"/>
</dbReference>
<dbReference type="Pfam" id="PF00857">
    <property type="entry name" value="Isochorismatase"/>
    <property type="match status" value="1"/>
</dbReference>
<dbReference type="SUPFAM" id="SSF52499">
    <property type="entry name" value="Isochorismatase-like hydrolases"/>
    <property type="match status" value="1"/>
</dbReference>
<reference evidence="3" key="1">
    <citation type="journal article" date="2014" name="Int. J. Syst. Evol. Microbiol.">
        <title>Complete genome sequence of Corynebacterium casei LMG S-19264T (=DSM 44701T), isolated from a smear-ripened cheese.</title>
        <authorList>
            <consortium name="US DOE Joint Genome Institute (JGI-PGF)"/>
            <person name="Walter F."/>
            <person name="Albersmeier A."/>
            <person name="Kalinowski J."/>
            <person name="Ruckert C."/>
        </authorList>
    </citation>
    <scope>NUCLEOTIDE SEQUENCE</scope>
    <source>
        <strain evidence="3">KCTC 42249</strain>
    </source>
</reference>
<dbReference type="PANTHER" id="PTHR43540">
    <property type="entry name" value="PEROXYUREIDOACRYLATE/UREIDOACRYLATE AMIDOHYDROLASE-RELATED"/>
    <property type="match status" value="1"/>
</dbReference>
<keyword evidence="4" id="KW-1185">Reference proteome</keyword>